<feature type="transmembrane region" description="Helical" evidence="3">
    <location>
        <begin position="110"/>
        <end position="131"/>
    </location>
</feature>
<keyword evidence="7" id="KW-1185">Reference proteome</keyword>
<dbReference type="GO" id="GO:0016020">
    <property type="term" value="C:membrane"/>
    <property type="evidence" value="ECO:0007669"/>
    <property type="project" value="InterPro"/>
</dbReference>
<evidence type="ECO:0000256" key="3">
    <source>
        <dbReference type="SAM" id="Phobius"/>
    </source>
</evidence>
<dbReference type="Pfam" id="PF01066">
    <property type="entry name" value="CDP-OH_P_transf"/>
    <property type="match status" value="1"/>
</dbReference>
<dbReference type="EMBL" id="JBAWKY010000002">
    <property type="protein sequence ID" value="MEI4462567.1"/>
    <property type="molecule type" value="Genomic_DNA"/>
</dbReference>
<evidence type="ECO:0000313" key="4">
    <source>
        <dbReference type="EMBL" id="KSU49307.1"/>
    </source>
</evidence>
<comment type="caution">
    <text evidence="4">The sequence shown here is derived from an EMBL/GenBank/DDBJ whole genome shotgun (WGS) entry which is preliminary data.</text>
</comment>
<organism evidence="4 6">
    <name type="scientific">Exiguobacterium indicum</name>
    <dbReference type="NCBI Taxonomy" id="296995"/>
    <lineage>
        <taxon>Bacteria</taxon>
        <taxon>Bacillati</taxon>
        <taxon>Bacillota</taxon>
        <taxon>Bacilli</taxon>
        <taxon>Bacillales</taxon>
        <taxon>Bacillales Family XII. Incertae Sedis</taxon>
        <taxon>Exiguobacterium</taxon>
    </lineage>
</organism>
<dbReference type="RefSeq" id="WP_023467668.1">
    <property type="nucleotide sequence ID" value="NZ_FMYN01000002.1"/>
</dbReference>
<keyword evidence="3" id="KW-0472">Membrane</keyword>
<dbReference type="PROSITE" id="PS00379">
    <property type="entry name" value="CDP_ALCOHOL_P_TRANSF"/>
    <property type="match status" value="1"/>
</dbReference>
<evidence type="ECO:0000313" key="5">
    <source>
        <dbReference type="EMBL" id="MEI4462567.1"/>
    </source>
</evidence>
<feature type="transmembrane region" description="Helical" evidence="3">
    <location>
        <begin position="152"/>
        <end position="176"/>
    </location>
</feature>
<protein>
    <submittedName>
        <fullName evidence="4 5">CDP-alcohol phosphatidyltransferase</fullName>
        <ecNumber evidence="5">2.7.8.-</ecNumber>
    </submittedName>
</protein>
<sequence length="193" mass="21242">MLDTRARKIVQPLFDQGATLFKKIGLSATQVTIISGIIGGATGFFVYNDMMGTAIVLLWISGMLDVIDGTMARKEKTTPIGTILDLVLDRIVELSVLIGLALRFPETQVVILLLVASFVIGMTMFLAIGAVSENYGYKSFQYQPGLVERTEGFLFLTAMILFPSAIIWIAIVFLIAELYTVGERFHQASKVLR</sequence>
<feature type="transmembrane region" description="Helical" evidence="3">
    <location>
        <begin position="24"/>
        <end position="47"/>
    </location>
</feature>
<evidence type="ECO:0000256" key="1">
    <source>
        <dbReference type="ARBA" id="ARBA00022679"/>
    </source>
</evidence>
<comment type="similarity">
    <text evidence="2">Belongs to the CDP-alcohol phosphatidyltransferase class-I family.</text>
</comment>
<dbReference type="GO" id="GO:0008654">
    <property type="term" value="P:phospholipid biosynthetic process"/>
    <property type="evidence" value="ECO:0007669"/>
    <property type="project" value="InterPro"/>
</dbReference>
<accession>A0A0V8GGA8</accession>
<dbReference type="GO" id="GO:0016780">
    <property type="term" value="F:phosphotransferase activity, for other substituted phosphate groups"/>
    <property type="evidence" value="ECO:0007669"/>
    <property type="project" value="InterPro"/>
</dbReference>
<evidence type="ECO:0000313" key="7">
    <source>
        <dbReference type="Proteomes" id="UP001387110"/>
    </source>
</evidence>
<reference evidence="4 6" key="1">
    <citation type="journal article" date="2015" name="Int. J. Syst. Evol. Microbiol.">
        <title>Exiguobacterium enclense sp. nov., isolated from sediment.</title>
        <authorList>
            <person name="Dastager S.G."/>
            <person name="Mawlankar R."/>
            <person name="Sonalkar V.V."/>
            <person name="Thorat M.N."/>
            <person name="Mual P."/>
            <person name="Verma A."/>
            <person name="Krishnamurthi S."/>
            <person name="Tang S.K."/>
            <person name="Li W.J."/>
        </authorList>
    </citation>
    <scope>NUCLEOTIDE SEQUENCE [LARGE SCALE GENOMIC DNA]</scope>
    <source>
        <strain evidence="4 6">NIO-1109</strain>
    </source>
</reference>
<name>A0A0V8GGA8_9BACL</name>
<feature type="transmembrane region" description="Helical" evidence="3">
    <location>
        <begin position="53"/>
        <end position="71"/>
    </location>
</feature>
<evidence type="ECO:0000313" key="6">
    <source>
        <dbReference type="Proteomes" id="UP000053797"/>
    </source>
</evidence>
<dbReference type="Gene3D" id="1.20.120.1760">
    <property type="match status" value="1"/>
</dbReference>
<dbReference type="EC" id="2.7.8.-" evidence="5"/>
<dbReference type="InterPro" id="IPR048254">
    <property type="entry name" value="CDP_ALCOHOL_P_TRANSF_CS"/>
</dbReference>
<dbReference type="InterPro" id="IPR000462">
    <property type="entry name" value="CDP-OH_P_trans"/>
</dbReference>
<dbReference type="InterPro" id="IPR043130">
    <property type="entry name" value="CDP-OH_PTrfase_TM_dom"/>
</dbReference>
<dbReference type="Proteomes" id="UP001387110">
    <property type="component" value="Unassembled WGS sequence"/>
</dbReference>
<dbReference type="AlphaFoldDB" id="A0A0V8GGA8"/>
<keyword evidence="1 2" id="KW-0808">Transferase</keyword>
<keyword evidence="3" id="KW-1133">Transmembrane helix</keyword>
<dbReference type="Proteomes" id="UP000053797">
    <property type="component" value="Unassembled WGS sequence"/>
</dbReference>
<reference evidence="5 7" key="2">
    <citation type="submission" date="2023-12" db="EMBL/GenBank/DDBJ databases">
        <authorList>
            <person name="Easwaran N."/>
            <person name="Lazarus H.P.S."/>
        </authorList>
    </citation>
    <scope>NUCLEOTIDE SEQUENCE [LARGE SCALE GENOMIC DNA]</scope>
    <source>
        <strain evidence="5 7">VIT-2023</strain>
    </source>
</reference>
<evidence type="ECO:0000256" key="2">
    <source>
        <dbReference type="RuleBase" id="RU003750"/>
    </source>
</evidence>
<keyword evidence="3" id="KW-0812">Transmembrane</keyword>
<dbReference type="EMBL" id="LNQL01000002">
    <property type="protein sequence ID" value="KSU49307.1"/>
    <property type="molecule type" value="Genomic_DNA"/>
</dbReference>
<proteinExistence type="inferred from homology"/>
<dbReference type="GeneID" id="90836166"/>
<gene>
    <name evidence="4" type="ORF">AS033_08040</name>
    <name evidence="5" type="ORF">SZL87_09050</name>
</gene>
<dbReference type="OrthoDB" id="9790577at2"/>